<dbReference type="Proteomes" id="UP000242180">
    <property type="component" value="Unassembled WGS sequence"/>
</dbReference>
<dbReference type="GO" id="GO:0008270">
    <property type="term" value="F:zinc ion binding"/>
    <property type="evidence" value="ECO:0007669"/>
    <property type="project" value="InterPro"/>
</dbReference>
<dbReference type="CDD" id="cd00067">
    <property type="entry name" value="GAL4"/>
    <property type="match status" value="1"/>
</dbReference>
<dbReference type="PROSITE" id="PS50048">
    <property type="entry name" value="ZN2_CY6_FUNGAL_2"/>
    <property type="match status" value="1"/>
</dbReference>
<feature type="domain" description="Zn(2)-C6 fungal-type" evidence="1">
    <location>
        <begin position="13"/>
        <end position="42"/>
    </location>
</feature>
<organism evidence="2 3">
    <name type="scientific">Syncephalastrum racemosum</name>
    <name type="common">Filamentous fungus</name>
    <dbReference type="NCBI Taxonomy" id="13706"/>
    <lineage>
        <taxon>Eukaryota</taxon>
        <taxon>Fungi</taxon>
        <taxon>Fungi incertae sedis</taxon>
        <taxon>Mucoromycota</taxon>
        <taxon>Mucoromycotina</taxon>
        <taxon>Mucoromycetes</taxon>
        <taxon>Mucorales</taxon>
        <taxon>Syncephalastraceae</taxon>
        <taxon>Syncephalastrum</taxon>
    </lineage>
</organism>
<dbReference type="Gene3D" id="4.10.240.10">
    <property type="entry name" value="Zn(2)-C6 fungal-type DNA-binding domain"/>
    <property type="match status" value="1"/>
</dbReference>
<dbReference type="SMART" id="SM00066">
    <property type="entry name" value="GAL4"/>
    <property type="match status" value="1"/>
</dbReference>
<dbReference type="OrthoDB" id="2269373at2759"/>
<evidence type="ECO:0000313" key="3">
    <source>
        <dbReference type="Proteomes" id="UP000242180"/>
    </source>
</evidence>
<dbReference type="SUPFAM" id="SSF57701">
    <property type="entry name" value="Zn2/Cys6 DNA-binding domain"/>
    <property type="match status" value="1"/>
</dbReference>
<comment type="caution">
    <text evidence="2">The sequence shown here is derived from an EMBL/GenBank/DDBJ whole genome shotgun (WGS) entry which is preliminary data.</text>
</comment>
<protein>
    <recommendedName>
        <fullName evidence="1">Zn(2)-C6 fungal-type domain-containing protein</fullName>
    </recommendedName>
</protein>
<gene>
    <name evidence="2" type="ORF">BCR43DRAFT_521631</name>
</gene>
<dbReference type="AlphaFoldDB" id="A0A1X2HMM4"/>
<dbReference type="Pfam" id="PF00172">
    <property type="entry name" value="Zn_clus"/>
    <property type="match status" value="1"/>
</dbReference>
<dbReference type="InParanoid" id="A0A1X2HMM4"/>
<sequence length="635" mass="74097">MSRPSKRRRQCETCINCRSSRKQCDKGSPCRNCAENNRKCLYAVEFPYPTLSAGEQAAVLERLLYETRGRFQLLTAYVEQNNIQDWESQVVVANAHRHLQRNIRLEADFYLAMRRYTASWIINVASPGRPELRLQDRVFQGLFDRNGRILELMGELPRETIPSAPRMLQPTYDLLPIDLARAMVSVEEVEMMIALYNDCYSFSAMPDFISPRFEENGEYDLLLSSVMTLMLSHCVNLHAMKVDNHQVLSHAFYFHTIELRDRRVAGGIDIMALHATFNIMLYEAENGYLEQCARSRQYMAIMIDVLHTNYGNMSVWQQNLLRHLLWAIFTADASQHSMRMQEHVLCAPYMHVHKQRPSDQSLQIVDKLKEEYIYYRCRLAANLRHIWQLCYGVVAPSVDGAQVKLLEDEMWDLYYDLPSWITDDEKALDDIVLTACKGYECFCDEPHPHRRTHPICHRSLVEVWMRRLRYHFLVEWHGAWIYLYQIFLPRPGNVIQLPFMRCLEHAKLMVDVMDKWADDPDFFDCYCYPSLRSLLVASHIHRYLLQSEIVEVRQKGYQLLLQLFSIIQRSNIYHMYKETSFILGIKSAFAAIRHDYLRPIPVTNGQPAFQPIPDAAGLFSAPSEADLNMFSAAAS</sequence>
<dbReference type="PROSITE" id="PS00463">
    <property type="entry name" value="ZN2_CY6_FUNGAL_1"/>
    <property type="match status" value="1"/>
</dbReference>
<proteinExistence type="predicted"/>
<reference evidence="2 3" key="1">
    <citation type="submission" date="2016-07" db="EMBL/GenBank/DDBJ databases">
        <title>Pervasive Adenine N6-methylation of Active Genes in Fungi.</title>
        <authorList>
            <consortium name="DOE Joint Genome Institute"/>
            <person name="Mondo S.J."/>
            <person name="Dannebaum R.O."/>
            <person name="Kuo R.C."/>
            <person name="Labutti K."/>
            <person name="Haridas S."/>
            <person name="Kuo A."/>
            <person name="Salamov A."/>
            <person name="Ahrendt S.R."/>
            <person name="Lipzen A."/>
            <person name="Sullivan W."/>
            <person name="Andreopoulos W.B."/>
            <person name="Clum A."/>
            <person name="Lindquist E."/>
            <person name="Daum C."/>
            <person name="Ramamoorthy G.K."/>
            <person name="Gryganskyi A."/>
            <person name="Culley D."/>
            <person name="Magnuson J.K."/>
            <person name="James T.Y."/>
            <person name="O'Malley M.A."/>
            <person name="Stajich J.E."/>
            <person name="Spatafora J.W."/>
            <person name="Visel A."/>
            <person name="Grigoriev I.V."/>
        </authorList>
    </citation>
    <scope>NUCLEOTIDE SEQUENCE [LARGE SCALE GENOMIC DNA]</scope>
    <source>
        <strain evidence="2 3">NRRL 2496</strain>
    </source>
</reference>
<evidence type="ECO:0000313" key="2">
    <source>
        <dbReference type="EMBL" id="ORZ00634.1"/>
    </source>
</evidence>
<name>A0A1X2HMM4_SYNRA</name>
<dbReference type="CDD" id="cd12148">
    <property type="entry name" value="fungal_TF_MHR"/>
    <property type="match status" value="1"/>
</dbReference>
<accession>A0A1X2HMM4</accession>
<dbReference type="EMBL" id="MCGN01000002">
    <property type="protein sequence ID" value="ORZ00634.1"/>
    <property type="molecule type" value="Genomic_DNA"/>
</dbReference>
<dbReference type="OMA" id="EMMIALY"/>
<dbReference type="InterPro" id="IPR001138">
    <property type="entry name" value="Zn2Cys6_DnaBD"/>
</dbReference>
<dbReference type="InterPro" id="IPR036864">
    <property type="entry name" value="Zn2-C6_fun-type_DNA-bd_sf"/>
</dbReference>
<dbReference type="GO" id="GO:0000981">
    <property type="term" value="F:DNA-binding transcription factor activity, RNA polymerase II-specific"/>
    <property type="evidence" value="ECO:0007669"/>
    <property type="project" value="InterPro"/>
</dbReference>
<keyword evidence="3" id="KW-1185">Reference proteome</keyword>
<evidence type="ECO:0000259" key="1">
    <source>
        <dbReference type="PROSITE" id="PS50048"/>
    </source>
</evidence>